<dbReference type="InterPro" id="IPR014748">
    <property type="entry name" value="Enoyl-CoA_hydra_C"/>
</dbReference>
<dbReference type="AlphaFoldDB" id="A0AAN5C2Z7"/>
<dbReference type="PANTHER" id="PTHR43149:SF1">
    <property type="entry name" value="DELTA(3,5)-DELTA(2,4)-DIENOYL-COA ISOMERASE, MITOCHONDRIAL"/>
    <property type="match status" value="1"/>
</dbReference>
<name>A0AAN5C2Z7_9BILA</name>
<dbReference type="InterPro" id="IPR001753">
    <property type="entry name" value="Enoyl-CoA_hydra/iso"/>
</dbReference>
<reference evidence="8" key="1">
    <citation type="submission" date="2022-10" db="EMBL/GenBank/DDBJ databases">
        <title>Genome assembly of Pristionchus species.</title>
        <authorList>
            <person name="Yoshida K."/>
            <person name="Sommer R.J."/>
        </authorList>
    </citation>
    <scope>NUCLEOTIDE SEQUENCE [LARGE SCALE GENOMIC DNA]</scope>
    <source>
        <strain evidence="8">RS5460</strain>
    </source>
</reference>
<dbReference type="Gene3D" id="1.10.12.10">
    <property type="entry name" value="Lyase 2-enoyl-coa Hydratase, Chain A, domain 2"/>
    <property type="match status" value="1"/>
</dbReference>
<keyword evidence="8" id="KW-1185">Reference proteome</keyword>
<evidence type="ECO:0000256" key="3">
    <source>
        <dbReference type="ARBA" id="ARBA00022832"/>
    </source>
</evidence>
<keyword evidence="5" id="KW-0413">Isomerase</keyword>
<evidence type="ECO:0000256" key="6">
    <source>
        <dbReference type="RuleBase" id="RU003707"/>
    </source>
</evidence>
<dbReference type="SUPFAM" id="SSF52096">
    <property type="entry name" value="ClpP/crotonase"/>
    <property type="match status" value="1"/>
</dbReference>
<evidence type="ECO:0000256" key="5">
    <source>
        <dbReference type="ARBA" id="ARBA00023235"/>
    </source>
</evidence>
<dbReference type="EMBL" id="BTRK01000002">
    <property type="protein sequence ID" value="GMR35163.1"/>
    <property type="molecule type" value="Genomic_DNA"/>
</dbReference>
<evidence type="ECO:0008006" key="9">
    <source>
        <dbReference type="Google" id="ProtNLM"/>
    </source>
</evidence>
<accession>A0AAN5C2Z7</accession>
<dbReference type="Proteomes" id="UP001328107">
    <property type="component" value="Unassembled WGS sequence"/>
</dbReference>
<dbReference type="NCBIfam" id="NF004794">
    <property type="entry name" value="PRK06142.1"/>
    <property type="match status" value="1"/>
</dbReference>
<sequence length="276" mass="30416">MTYSYNCLLVSDVGDGVFHVQLNRTKQLNALDQEIWDEIGDVFTRLDTDQNCRTVVISGNGRAFSTGIDLTSFSSSLTMDEELDVARRSRQMLGKIVKMQYSFTLIEKCCKPVIAAIHGYCLGGGIDITSACDIRYCSKDTEFSVKEVAVGLAADVGSLNRLPKIIGNHSWLREVAMTARHFGAKEAHEQGYVSRVFDSYDAMMAAAKETAKSIATSSPVAVQGTKIVLNYARDHPVDESLRYVALWNMSQLQTNDIAESAMAVMTKGPKPNYSKL</sequence>
<dbReference type="GO" id="GO:0005739">
    <property type="term" value="C:mitochondrion"/>
    <property type="evidence" value="ECO:0007669"/>
    <property type="project" value="TreeGrafter"/>
</dbReference>
<comment type="pathway">
    <text evidence="1">Lipid metabolism; fatty acid beta-oxidation.</text>
</comment>
<dbReference type="GO" id="GO:0006631">
    <property type="term" value="P:fatty acid metabolic process"/>
    <property type="evidence" value="ECO:0007669"/>
    <property type="project" value="UniProtKB-KW"/>
</dbReference>
<dbReference type="FunFam" id="3.90.226.10:FF:000266">
    <property type="entry name" value="Protein CBG25649"/>
    <property type="match status" value="1"/>
</dbReference>
<organism evidence="7 8">
    <name type="scientific">Pristionchus mayeri</name>
    <dbReference type="NCBI Taxonomy" id="1317129"/>
    <lineage>
        <taxon>Eukaryota</taxon>
        <taxon>Metazoa</taxon>
        <taxon>Ecdysozoa</taxon>
        <taxon>Nematoda</taxon>
        <taxon>Chromadorea</taxon>
        <taxon>Rhabditida</taxon>
        <taxon>Rhabditina</taxon>
        <taxon>Diplogasteromorpha</taxon>
        <taxon>Diplogasteroidea</taxon>
        <taxon>Neodiplogasteridae</taxon>
        <taxon>Pristionchus</taxon>
    </lineage>
</organism>
<comment type="similarity">
    <text evidence="2 6">Belongs to the enoyl-CoA hydratase/isomerase family.</text>
</comment>
<dbReference type="FunFam" id="3.90.226.10:FF:000176">
    <property type="entry name" value="Glycine hydroxymethyltransferase"/>
    <property type="match status" value="1"/>
</dbReference>
<evidence type="ECO:0000313" key="7">
    <source>
        <dbReference type="EMBL" id="GMR35163.1"/>
    </source>
</evidence>
<dbReference type="Pfam" id="PF00378">
    <property type="entry name" value="ECH_1"/>
    <property type="match status" value="1"/>
</dbReference>
<dbReference type="InterPro" id="IPR018376">
    <property type="entry name" value="Enoyl-CoA_hyd/isom_CS"/>
</dbReference>
<dbReference type="PROSITE" id="PS00166">
    <property type="entry name" value="ENOYL_COA_HYDRATASE"/>
    <property type="match status" value="1"/>
</dbReference>
<evidence type="ECO:0000256" key="2">
    <source>
        <dbReference type="ARBA" id="ARBA00005254"/>
    </source>
</evidence>
<dbReference type="Gene3D" id="3.90.226.10">
    <property type="entry name" value="2-enoyl-CoA Hydratase, Chain A, domain 1"/>
    <property type="match status" value="1"/>
</dbReference>
<comment type="caution">
    <text evidence="7">The sequence shown here is derived from an EMBL/GenBank/DDBJ whole genome shotgun (WGS) entry which is preliminary data.</text>
</comment>
<dbReference type="FunFam" id="1.10.12.10:FF:000004">
    <property type="entry name" value="Delta3,5-delta2,4-dienoyl-CoA isomerase"/>
    <property type="match status" value="1"/>
</dbReference>
<dbReference type="InterPro" id="IPR029045">
    <property type="entry name" value="ClpP/crotonase-like_dom_sf"/>
</dbReference>
<proteinExistence type="inferred from homology"/>
<dbReference type="InterPro" id="IPR045002">
    <property type="entry name" value="Ech1-like"/>
</dbReference>
<dbReference type="GO" id="GO:0051750">
    <property type="term" value="F:delta(3,5)-delta(2,4)-dienoyl-CoA isomerase activity"/>
    <property type="evidence" value="ECO:0007669"/>
    <property type="project" value="TreeGrafter"/>
</dbReference>
<protein>
    <recommendedName>
        <fullName evidence="9">Ech-3</fullName>
    </recommendedName>
</protein>
<dbReference type="PANTHER" id="PTHR43149">
    <property type="entry name" value="ENOYL-COA HYDRATASE"/>
    <property type="match status" value="1"/>
</dbReference>
<evidence type="ECO:0000313" key="8">
    <source>
        <dbReference type="Proteomes" id="UP001328107"/>
    </source>
</evidence>
<evidence type="ECO:0000256" key="4">
    <source>
        <dbReference type="ARBA" id="ARBA00023098"/>
    </source>
</evidence>
<gene>
    <name evidence="7" type="ORF">PMAYCL1PPCAC_05358</name>
</gene>
<keyword evidence="3" id="KW-0276">Fatty acid metabolism</keyword>
<dbReference type="CDD" id="cd06558">
    <property type="entry name" value="crotonase-like"/>
    <property type="match status" value="1"/>
</dbReference>
<keyword evidence="4" id="KW-0443">Lipid metabolism</keyword>
<evidence type="ECO:0000256" key="1">
    <source>
        <dbReference type="ARBA" id="ARBA00005005"/>
    </source>
</evidence>